<evidence type="ECO:0000313" key="1">
    <source>
        <dbReference type="EMBL" id="KGM56386.1"/>
    </source>
</evidence>
<reference evidence="1 2" key="1">
    <citation type="journal article" date="2015" name="Stand. Genomic Sci.">
        <title>Genomic information of the arsenic-resistant bacterium Lysobacter arseniciresistens type strain ZS79(T) and comparison of Lysobacter draft genomes.</title>
        <authorList>
            <person name="Liu L."/>
            <person name="Zhang S."/>
            <person name="Luo M."/>
            <person name="Wang G."/>
        </authorList>
    </citation>
    <scope>NUCLEOTIDE SEQUENCE [LARGE SCALE GENOMIC DNA]</scope>
    <source>
        <strain evidence="1 2">ZS79</strain>
    </source>
</reference>
<dbReference type="InterPro" id="IPR018531">
    <property type="entry name" value="DUF1993"/>
</dbReference>
<dbReference type="PANTHER" id="PTHR36922">
    <property type="entry name" value="BLL2446 PROTEIN"/>
    <property type="match status" value="1"/>
</dbReference>
<protein>
    <recommendedName>
        <fullName evidence="3">DUF1993 domain-containing protein</fullName>
    </recommendedName>
</protein>
<comment type="caution">
    <text evidence="1">The sequence shown here is derived from an EMBL/GenBank/DDBJ whole genome shotgun (WGS) entry which is preliminary data.</text>
</comment>
<accession>A0A0A0EZR0</accession>
<sequence>MTSHISMYSASVPAFVRALKALAHVLRLGEAHAREQGIAPDTLLQARLIDTMYPLARQVQIATDMARNGASRLAGRDVVSVADDETTLAELHARIARTIAHLEAFAPGQIDGSEPRGITIKVGGEEKRFDGHGYLLGFVLPNLYFHVTTTYAILRQRGVPLTKPDFFGVPRGD</sequence>
<dbReference type="InterPro" id="IPR034660">
    <property type="entry name" value="DinB/YfiT-like"/>
</dbReference>
<dbReference type="Gene3D" id="1.20.120.450">
    <property type="entry name" value="dinb family like domain"/>
    <property type="match status" value="1"/>
</dbReference>
<dbReference type="EMBL" id="AVPT01000014">
    <property type="protein sequence ID" value="KGM56386.1"/>
    <property type="molecule type" value="Genomic_DNA"/>
</dbReference>
<name>A0A0A0EZR0_9GAMM</name>
<organism evidence="1 2">
    <name type="scientific">Lysobacter arseniciresistens ZS79</name>
    <dbReference type="NCBI Taxonomy" id="913325"/>
    <lineage>
        <taxon>Bacteria</taxon>
        <taxon>Pseudomonadati</taxon>
        <taxon>Pseudomonadota</taxon>
        <taxon>Gammaproteobacteria</taxon>
        <taxon>Lysobacterales</taxon>
        <taxon>Lysobacteraceae</taxon>
        <taxon>Novilysobacter</taxon>
    </lineage>
</organism>
<gene>
    <name evidence="1" type="ORF">N799_04615</name>
</gene>
<dbReference type="STRING" id="913325.N799_04615"/>
<proteinExistence type="predicted"/>
<dbReference type="OrthoDB" id="338237at2"/>
<dbReference type="RefSeq" id="WP_036210895.1">
    <property type="nucleotide sequence ID" value="NZ_AVPT01000014.1"/>
</dbReference>
<dbReference type="AlphaFoldDB" id="A0A0A0EZR0"/>
<dbReference type="SUPFAM" id="SSF109854">
    <property type="entry name" value="DinB/YfiT-like putative metalloenzymes"/>
    <property type="match status" value="1"/>
</dbReference>
<evidence type="ECO:0008006" key="3">
    <source>
        <dbReference type="Google" id="ProtNLM"/>
    </source>
</evidence>
<evidence type="ECO:0000313" key="2">
    <source>
        <dbReference type="Proteomes" id="UP000029989"/>
    </source>
</evidence>
<dbReference type="PANTHER" id="PTHR36922:SF1">
    <property type="entry name" value="DUF1993 DOMAIN-CONTAINING PROTEIN"/>
    <property type="match status" value="1"/>
</dbReference>
<dbReference type="Pfam" id="PF09351">
    <property type="entry name" value="DUF1993"/>
    <property type="match status" value="1"/>
</dbReference>
<keyword evidence="2" id="KW-1185">Reference proteome</keyword>
<dbReference type="eggNOG" id="COG3812">
    <property type="taxonomic scope" value="Bacteria"/>
</dbReference>
<dbReference type="Proteomes" id="UP000029989">
    <property type="component" value="Unassembled WGS sequence"/>
</dbReference>